<accession>A0A6P1MC81</accession>
<proteinExistence type="predicted"/>
<keyword evidence="3" id="KW-1185">Reference proteome</keyword>
<name>A0A6P1MC81_9FIRM</name>
<sequence>MILTVKKHDIGSVEEYDISSMVGNVTLNSSLDTLGDQLDFEIAYSDMQYYPNFSVDTGDFVKLFDEGKKEVFIGIIISKSRSEKTQSFTCFDFAFYLNKSKIIKQFNGVRADAAIKSLLLELGVTVGTVADMPTIIKKIYYDKEVAQVLKDIIEEVTNATGVKYVMEMNEGKLWIFKDTELQINVKVKVADNLPMVDINETISNPSKKASMEDMKNSIVIYVGTDEKIKTIAEAKSDWMVKRYGLLRETISMEDKDIAQGRNIAQNKLKELCKVSFEGSVEVLGHFDLRAGRILVLNEPVTNLVGKYKIKSARHSIGKIHTTSLQLEEV</sequence>
<dbReference type="Pfam" id="PF24032">
    <property type="entry name" value="YQBQ"/>
    <property type="match status" value="1"/>
</dbReference>
<evidence type="ECO:0000259" key="1">
    <source>
        <dbReference type="Pfam" id="PF24032"/>
    </source>
</evidence>
<dbReference type="SUPFAM" id="SSF69279">
    <property type="entry name" value="Phage tail proteins"/>
    <property type="match status" value="1"/>
</dbReference>
<dbReference type="InterPro" id="IPR056937">
    <property type="entry name" value="YqbQ/XkdQ"/>
</dbReference>
<reference evidence="2 3" key="1">
    <citation type="submission" date="2020-01" db="EMBL/GenBank/DDBJ databases">
        <title>Genomic analysis of Aminipila sp. CBA3637.</title>
        <authorList>
            <person name="Kim Y.B."/>
            <person name="Roh S.W."/>
        </authorList>
    </citation>
    <scope>NUCLEOTIDE SEQUENCE [LARGE SCALE GENOMIC DNA]</scope>
    <source>
        <strain evidence="2 3">CBA3637</strain>
    </source>
</reference>
<dbReference type="RefSeq" id="WP_162361236.1">
    <property type="nucleotide sequence ID" value="NZ_CP047591.1"/>
</dbReference>
<organism evidence="2 3">
    <name type="scientific">Aminipila terrae</name>
    <dbReference type="NCBI Taxonomy" id="2697030"/>
    <lineage>
        <taxon>Bacteria</taxon>
        <taxon>Bacillati</taxon>
        <taxon>Bacillota</taxon>
        <taxon>Clostridia</taxon>
        <taxon>Peptostreptococcales</taxon>
        <taxon>Anaerovoracaceae</taxon>
        <taxon>Aminipila</taxon>
    </lineage>
</organism>
<dbReference type="AlphaFoldDB" id="A0A6P1MC81"/>
<dbReference type="KEGG" id="amic:Ami3637_02875"/>
<gene>
    <name evidence="2" type="ORF">Ami3637_02875</name>
</gene>
<evidence type="ECO:0000313" key="3">
    <source>
        <dbReference type="Proteomes" id="UP000463883"/>
    </source>
</evidence>
<protein>
    <recommendedName>
        <fullName evidence="1">YqbQ/XkdQ domain-containing protein</fullName>
    </recommendedName>
</protein>
<dbReference type="Proteomes" id="UP000463883">
    <property type="component" value="Chromosome"/>
</dbReference>
<evidence type="ECO:0000313" key="2">
    <source>
        <dbReference type="EMBL" id="QHI71461.1"/>
    </source>
</evidence>
<dbReference type="EMBL" id="CP047591">
    <property type="protein sequence ID" value="QHI71461.1"/>
    <property type="molecule type" value="Genomic_DNA"/>
</dbReference>
<feature type="domain" description="YqbQ/XkdQ" evidence="1">
    <location>
        <begin position="28"/>
        <end position="326"/>
    </location>
</feature>